<dbReference type="AlphaFoldDB" id="A0AAV5WXM6"/>
<evidence type="ECO:0000313" key="2">
    <source>
        <dbReference type="Proteomes" id="UP001432322"/>
    </source>
</evidence>
<name>A0AAV5WXM6_9BILA</name>
<accession>A0AAV5WXM6</accession>
<sequence>MVLLAGRRLSRPLSSHDGNLHRVHVHPFRRVHINMVDLADSSRSSATTETSCSRVQVRHTRVPASHRGILRFLCTSKCLLQITFGGILFRLSASRTIARSSSTVLVAEIFYASSASP</sequence>
<organism evidence="1 2">
    <name type="scientific">Pristionchus fissidentatus</name>
    <dbReference type="NCBI Taxonomy" id="1538716"/>
    <lineage>
        <taxon>Eukaryota</taxon>
        <taxon>Metazoa</taxon>
        <taxon>Ecdysozoa</taxon>
        <taxon>Nematoda</taxon>
        <taxon>Chromadorea</taxon>
        <taxon>Rhabditida</taxon>
        <taxon>Rhabditina</taxon>
        <taxon>Diplogasteromorpha</taxon>
        <taxon>Diplogasteroidea</taxon>
        <taxon>Neodiplogasteridae</taxon>
        <taxon>Pristionchus</taxon>
    </lineage>
</organism>
<evidence type="ECO:0008006" key="3">
    <source>
        <dbReference type="Google" id="ProtNLM"/>
    </source>
</evidence>
<evidence type="ECO:0000313" key="1">
    <source>
        <dbReference type="EMBL" id="GMT35414.1"/>
    </source>
</evidence>
<protein>
    <recommendedName>
        <fullName evidence="3">G protein-coupled receptor</fullName>
    </recommendedName>
</protein>
<dbReference type="EMBL" id="BTSY01000007">
    <property type="protein sequence ID" value="GMT35414.1"/>
    <property type="molecule type" value="Genomic_DNA"/>
</dbReference>
<dbReference type="Proteomes" id="UP001432322">
    <property type="component" value="Unassembled WGS sequence"/>
</dbReference>
<reference evidence="1" key="1">
    <citation type="submission" date="2023-10" db="EMBL/GenBank/DDBJ databases">
        <title>Genome assembly of Pristionchus species.</title>
        <authorList>
            <person name="Yoshida K."/>
            <person name="Sommer R.J."/>
        </authorList>
    </citation>
    <scope>NUCLEOTIDE SEQUENCE</scope>
    <source>
        <strain evidence="1">RS5133</strain>
    </source>
</reference>
<comment type="caution">
    <text evidence="1">The sequence shown here is derived from an EMBL/GenBank/DDBJ whole genome shotgun (WGS) entry which is preliminary data.</text>
</comment>
<proteinExistence type="predicted"/>
<keyword evidence="2" id="KW-1185">Reference proteome</keyword>
<gene>
    <name evidence="1" type="ORF">PFISCL1PPCAC_26711</name>
</gene>
<feature type="non-terminal residue" evidence="1">
    <location>
        <position position="117"/>
    </location>
</feature>